<name>A0A223KMF1_9BACI</name>
<evidence type="ECO:0008006" key="3">
    <source>
        <dbReference type="Google" id="ProtNLM"/>
    </source>
</evidence>
<dbReference type="EMBL" id="CP018866">
    <property type="protein sequence ID" value="AST90642.1"/>
    <property type="molecule type" value="Genomic_DNA"/>
</dbReference>
<proteinExistence type="predicted"/>
<dbReference type="AlphaFoldDB" id="A0A223KMF1"/>
<organism evidence="1 2">
    <name type="scientific">Sutcliffiella cohnii</name>
    <dbReference type="NCBI Taxonomy" id="33932"/>
    <lineage>
        <taxon>Bacteria</taxon>
        <taxon>Bacillati</taxon>
        <taxon>Bacillota</taxon>
        <taxon>Bacilli</taxon>
        <taxon>Bacillales</taxon>
        <taxon>Bacillaceae</taxon>
        <taxon>Sutcliffiella</taxon>
    </lineage>
</organism>
<accession>A0A223KMF1</accession>
<dbReference type="STRING" id="1314751.GCA_001591425_01729"/>
<reference evidence="1 2" key="1">
    <citation type="submission" date="2016-12" db="EMBL/GenBank/DDBJ databases">
        <title>The whole genome sequencing and assembly of Bacillus cohnii DSM 6307T strain.</title>
        <authorList>
            <person name="Lee Y.-J."/>
            <person name="Yi H."/>
            <person name="Bahn Y.-S."/>
            <person name="Kim J.F."/>
            <person name="Lee D.-W."/>
        </authorList>
    </citation>
    <scope>NUCLEOTIDE SEQUENCE [LARGE SCALE GENOMIC DNA]</scope>
    <source>
        <strain evidence="1 2">DSM 6307</strain>
    </source>
</reference>
<dbReference type="RefSeq" id="WP_066414730.1">
    <property type="nucleotide sequence ID" value="NZ_CP018866.1"/>
</dbReference>
<dbReference type="Proteomes" id="UP000215224">
    <property type="component" value="Chromosome"/>
</dbReference>
<evidence type="ECO:0000313" key="1">
    <source>
        <dbReference type="EMBL" id="AST90642.1"/>
    </source>
</evidence>
<gene>
    <name evidence="1" type="ORF">BC6307_04775</name>
</gene>
<keyword evidence="2" id="KW-1185">Reference proteome</keyword>
<evidence type="ECO:0000313" key="2">
    <source>
        <dbReference type="Proteomes" id="UP000215224"/>
    </source>
</evidence>
<protein>
    <recommendedName>
        <fullName evidence="3">DUF2642 domain-containing protein</fullName>
    </recommendedName>
</protein>
<dbReference type="KEGG" id="bcoh:BC6307_04775"/>
<sequence length="123" mass="13086">MHSRHHVKGCCSTVASLRGCDPDTVNRKFRRRVLLAEMDMRGYAARLARLEQAIGPIIPGPTPPAPGATLRQYFLNNLGSTVSITATIGPVSGVVTRVGVDSVEIISATGDVFIIPFTSVLAV</sequence>